<evidence type="ECO:0000256" key="12">
    <source>
        <dbReference type="ARBA" id="ARBA00023211"/>
    </source>
</evidence>
<dbReference type="NCBIfam" id="TIGR00372">
    <property type="entry name" value="cas4"/>
    <property type="match status" value="1"/>
</dbReference>
<keyword evidence="6 13" id="KW-0479">Metal-binding</keyword>
<dbReference type="GO" id="GO:0051536">
    <property type="term" value="F:iron-sulfur cluster binding"/>
    <property type="evidence" value="ECO:0007669"/>
    <property type="project" value="UniProtKB-KW"/>
</dbReference>
<keyword evidence="9 13" id="KW-0408">Iron</keyword>
<dbReference type="PANTHER" id="PTHR36531:SF6">
    <property type="entry name" value="DNA REPLICATION ATP-DEPENDENT HELICASE_NUCLEASE DNA2"/>
    <property type="match status" value="1"/>
</dbReference>
<evidence type="ECO:0000256" key="10">
    <source>
        <dbReference type="ARBA" id="ARBA00023014"/>
    </source>
</evidence>
<dbReference type="OrthoDB" id="9781776at2"/>
<dbReference type="InterPro" id="IPR051827">
    <property type="entry name" value="Cas4_exonuclease"/>
</dbReference>
<dbReference type="RefSeq" id="WP_011396664.1">
    <property type="nucleotide sequence ID" value="NC_007645.1"/>
</dbReference>
<dbReference type="Gene3D" id="3.90.320.10">
    <property type="match status" value="1"/>
</dbReference>
<accession>Q2SIC9</accession>
<evidence type="ECO:0000256" key="4">
    <source>
        <dbReference type="ARBA" id="ARBA00020049"/>
    </source>
</evidence>
<evidence type="ECO:0000256" key="8">
    <source>
        <dbReference type="ARBA" id="ARBA00022839"/>
    </source>
</evidence>
<keyword evidence="5 13" id="KW-0540">Nuclease</keyword>
<evidence type="ECO:0000256" key="5">
    <source>
        <dbReference type="ARBA" id="ARBA00022722"/>
    </source>
</evidence>
<dbReference type="PANTHER" id="PTHR36531">
    <property type="entry name" value="CRISPR-ASSOCIATED EXONUCLEASE CAS4"/>
    <property type="match status" value="1"/>
</dbReference>
<feature type="domain" description="DUF83" evidence="14">
    <location>
        <begin position="10"/>
        <end position="185"/>
    </location>
</feature>
<evidence type="ECO:0000256" key="1">
    <source>
        <dbReference type="ARBA" id="ARBA00001966"/>
    </source>
</evidence>
<protein>
    <recommendedName>
        <fullName evidence="4 13">CRISPR-associated exonuclease Cas4</fullName>
        <ecNumber evidence="3 13">3.1.12.1</ecNumber>
    </recommendedName>
</protein>
<comment type="function">
    <text evidence="13">CRISPR (clustered regularly interspaced short palindromic repeat) is an adaptive immune system that provides protection against mobile genetic elements (viruses, transposable elements and conjugative plasmids). CRISPR clusters contain sequences complementary to antecedent mobile elements and target invading nucleic acids. CRISPR clusters are transcribed and processed into CRISPR RNA (crRNA).</text>
</comment>
<reference evidence="15 16" key="1">
    <citation type="journal article" date="2005" name="Nucleic Acids Res.">
        <title>Genomic blueprint of Hahella chejuensis, a marine microbe producing an algicidal agent.</title>
        <authorList>
            <person name="Jeong H."/>
            <person name="Yim J.H."/>
            <person name="Lee C."/>
            <person name="Choi S.-H."/>
            <person name="Park Y.K."/>
            <person name="Yoon S.H."/>
            <person name="Hur C.-G."/>
            <person name="Kang H.-Y."/>
            <person name="Kim D."/>
            <person name="Lee H.H."/>
            <person name="Park K.H."/>
            <person name="Park S.-H."/>
            <person name="Park H.-S."/>
            <person name="Lee H.K."/>
            <person name="Oh T.K."/>
            <person name="Kim J.F."/>
        </authorList>
    </citation>
    <scope>NUCLEOTIDE SEQUENCE [LARGE SCALE GENOMIC DNA]</scope>
    <source>
        <strain evidence="15 16">KCTC 2396</strain>
    </source>
</reference>
<dbReference type="EC" id="3.1.12.1" evidence="3 13"/>
<dbReference type="GO" id="GO:0046872">
    <property type="term" value="F:metal ion binding"/>
    <property type="evidence" value="ECO:0007669"/>
    <property type="project" value="UniProtKB-KW"/>
</dbReference>
<keyword evidence="12 13" id="KW-0464">Manganese</keyword>
<comment type="cofactor">
    <cofactor evidence="13">
        <name>iron-sulfur cluster</name>
        <dbReference type="ChEBI" id="CHEBI:30408"/>
    </cofactor>
</comment>
<evidence type="ECO:0000256" key="3">
    <source>
        <dbReference type="ARBA" id="ARBA00012768"/>
    </source>
</evidence>
<dbReference type="Proteomes" id="UP000000238">
    <property type="component" value="Chromosome"/>
</dbReference>
<evidence type="ECO:0000256" key="9">
    <source>
        <dbReference type="ARBA" id="ARBA00023004"/>
    </source>
</evidence>
<evidence type="ECO:0000256" key="13">
    <source>
        <dbReference type="RuleBase" id="RU365022"/>
    </source>
</evidence>
<dbReference type="STRING" id="349521.HCH_02817"/>
<keyword evidence="8 13" id="KW-0269">Exonuclease</keyword>
<dbReference type="HOGENOM" id="CLU_102055_1_1_6"/>
<evidence type="ECO:0000313" key="16">
    <source>
        <dbReference type="Proteomes" id="UP000000238"/>
    </source>
</evidence>
<evidence type="ECO:0000256" key="11">
    <source>
        <dbReference type="ARBA" id="ARBA00023118"/>
    </source>
</evidence>
<evidence type="ECO:0000256" key="2">
    <source>
        <dbReference type="ARBA" id="ARBA00009189"/>
    </source>
</evidence>
<dbReference type="eggNOG" id="COG1468">
    <property type="taxonomic scope" value="Bacteria"/>
</dbReference>
<keyword evidence="16" id="KW-1185">Reference proteome</keyword>
<keyword evidence="7 13" id="KW-0378">Hydrolase</keyword>
<evidence type="ECO:0000256" key="7">
    <source>
        <dbReference type="ARBA" id="ARBA00022801"/>
    </source>
</evidence>
<comment type="cofactor">
    <cofactor evidence="13">
        <name>Mg(2+)</name>
        <dbReference type="ChEBI" id="CHEBI:18420"/>
    </cofactor>
    <cofactor evidence="13">
        <name>Mn(2+)</name>
        <dbReference type="ChEBI" id="CHEBI:29035"/>
    </cofactor>
    <text evidence="13">Mg(2+) or Mn(2+) required for ssDNA cleavage activity.</text>
</comment>
<dbReference type="GO" id="GO:0051607">
    <property type="term" value="P:defense response to virus"/>
    <property type="evidence" value="ECO:0007669"/>
    <property type="project" value="UniProtKB-KW"/>
</dbReference>
<sequence length="204" mass="23874">MEEERLIPLSALQHYVYCPRQCALIHIERFWAENYWTAQGRVLHQRTDEGKPEQRANTRIERSVEVISHELGVQGVLDVLEIDLRDMTFTPVEYKRGKPKVTNCDRVQLCAQALCLEEMRGVKIDRAALWYWEVRQREWVELDAALRAETLDVISQVQALFSSQRTPRAVYGKHCLACSLRDECQPKAMQEDRVDQYLRGMLEP</sequence>
<dbReference type="Pfam" id="PF01930">
    <property type="entry name" value="Cas_Cas4"/>
    <property type="match status" value="1"/>
</dbReference>
<dbReference type="KEGG" id="hch:HCH_02817"/>
<dbReference type="EMBL" id="CP000155">
    <property type="protein sequence ID" value="ABC29595.1"/>
    <property type="molecule type" value="Genomic_DNA"/>
</dbReference>
<dbReference type="GO" id="GO:0004527">
    <property type="term" value="F:exonuclease activity"/>
    <property type="evidence" value="ECO:0007669"/>
    <property type="project" value="UniProtKB-KW"/>
</dbReference>
<gene>
    <name evidence="15" type="ordered locus">HCH_02817</name>
</gene>
<evidence type="ECO:0000259" key="14">
    <source>
        <dbReference type="Pfam" id="PF01930"/>
    </source>
</evidence>
<keyword evidence="11 13" id="KW-0051">Antiviral defense</keyword>
<comment type="cofactor">
    <cofactor evidence="1">
        <name>[4Fe-4S] cluster</name>
        <dbReference type="ChEBI" id="CHEBI:49883"/>
    </cofactor>
</comment>
<dbReference type="InterPro" id="IPR013343">
    <property type="entry name" value="CRISPR-assoc_prot_Cas4"/>
</dbReference>
<dbReference type="InterPro" id="IPR022765">
    <property type="entry name" value="Dna2/Cas4_DUF83"/>
</dbReference>
<dbReference type="InterPro" id="IPR011604">
    <property type="entry name" value="PDDEXK-like_dom_sf"/>
</dbReference>
<dbReference type="AlphaFoldDB" id="Q2SIC9"/>
<evidence type="ECO:0000313" key="15">
    <source>
        <dbReference type="EMBL" id="ABC29595.1"/>
    </source>
</evidence>
<name>Q2SIC9_HAHCH</name>
<comment type="similarity">
    <text evidence="2 13">Belongs to the CRISPR-associated exonuclease Cas4 family.</text>
</comment>
<keyword evidence="10 13" id="KW-0411">Iron-sulfur</keyword>
<organism evidence="15 16">
    <name type="scientific">Hahella chejuensis (strain KCTC 2396)</name>
    <dbReference type="NCBI Taxonomy" id="349521"/>
    <lineage>
        <taxon>Bacteria</taxon>
        <taxon>Pseudomonadati</taxon>
        <taxon>Pseudomonadota</taxon>
        <taxon>Gammaproteobacteria</taxon>
        <taxon>Oceanospirillales</taxon>
        <taxon>Hahellaceae</taxon>
        <taxon>Hahella</taxon>
    </lineage>
</organism>
<proteinExistence type="inferred from homology"/>
<evidence type="ECO:0000256" key="6">
    <source>
        <dbReference type="ARBA" id="ARBA00022723"/>
    </source>
</evidence>